<dbReference type="Proteomes" id="UP000289691">
    <property type="component" value="Unassembled WGS sequence"/>
</dbReference>
<evidence type="ECO:0000256" key="3">
    <source>
        <dbReference type="ARBA" id="ARBA00022692"/>
    </source>
</evidence>
<dbReference type="RefSeq" id="WP_129069824.1">
    <property type="nucleotide sequence ID" value="NZ_RDFA01000005.1"/>
</dbReference>
<keyword evidence="8" id="KW-1185">Reference proteome</keyword>
<dbReference type="PANTHER" id="PTHR43370:SF2">
    <property type="entry name" value="ABC TRANSPORTER PERMEASE PROTEIN"/>
    <property type="match status" value="1"/>
</dbReference>
<sequence length="323" mass="33671">MSFVAGIADSTVSLATPLLLAALGEVIAERSGVINLGVEGMMLAGALAGFAAAVVTNSMWLGVLVGLLAGVSLALVHAVLAVSLNADQVVSGIMITILGIGLTTLLGRSWVGQSVSGFEEIAVPGLSRLPIVGQAMFNVTALDYLALALTPIVWYFLTRTNIGAEITAVGEDPEAADTAGVPVFRIRYGCILIGGALAGIAGAQLSVAFTNFWTSEMIAGRGWIAVALVIFGQWRVGSVFLGAYLFAAVDALSFRSGDVGLGSEVFGSRLIADVVDVALDPQVMQVYPYLATVVALWYIMRRGTLEELGAPNSLVETYSRERD</sequence>
<gene>
    <name evidence="7" type="ORF">EAF64_15175</name>
</gene>
<organism evidence="7 8">
    <name type="scientific">Halorientalis pallida</name>
    <dbReference type="NCBI Taxonomy" id="2479928"/>
    <lineage>
        <taxon>Archaea</taxon>
        <taxon>Methanobacteriati</taxon>
        <taxon>Methanobacteriota</taxon>
        <taxon>Stenosarchaea group</taxon>
        <taxon>Halobacteria</taxon>
        <taxon>Halobacteriales</taxon>
        <taxon>Haloarculaceae</taxon>
        <taxon>Halorientalis</taxon>
    </lineage>
</organism>
<evidence type="ECO:0000256" key="2">
    <source>
        <dbReference type="ARBA" id="ARBA00022475"/>
    </source>
</evidence>
<dbReference type="PANTHER" id="PTHR43370">
    <property type="entry name" value="SUGAR ABC TRANSPORTER INTEGRAL MEMBRANE PROTEIN-RELATED"/>
    <property type="match status" value="1"/>
</dbReference>
<evidence type="ECO:0000256" key="1">
    <source>
        <dbReference type="ARBA" id="ARBA00004651"/>
    </source>
</evidence>
<keyword evidence="4 6" id="KW-1133">Transmembrane helix</keyword>
<dbReference type="EMBL" id="RDFA01000005">
    <property type="protein sequence ID" value="RXK47972.1"/>
    <property type="molecule type" value="Genomic_DNA"/>
</dbReference>
<accession>A0A498KYF3</accession>
<dbReference type="AlphaFoldDB" id="A0A498KYF3"/>
<dbReference type="CDD" id="cd06580">
    <property type="entry name" value="TM_PBP1_transp_TpRbsC_like"/>
    <property type="match status" value="1"/>
</dbReference>
<feature type="transmembrane region" description="Helical" evidence="6">
    <location>
        <begin position="135"/>
        <end position="157"/>
    </location>
</feature>
<proteinExistence type="predicted"/>
<reference evidence="7 8" key="1">
    <citation type="submission" date="2019-01" db="EMBL/GenBank/DDBJ databases">
        <title>Halorientalis sp. F13-25 a new haloarchaeum isolated from hypersaline water.</title>
        <authorList>
            <person name="Ana D.-V."/>
            <person name="Cristina S.-P."/>
            <person name="Antonio V."/>
        </authorList>
    </citation>
    <scope>NUCLEOTIDE SEQUENCE [LARGE SCALE GENOMIC DNA]</scope>
    <source>
        <strain evidence="7 8">F13-25</strain>
    </source>
</reference>
<evidence type="ECO:0000313" key="7">
    <source>
        <dbReference type="EMBL" id="RXK47972.1"/>
    </source>
</evidence>
<dbReference type="GO" id="GO:0022857">
    <property type="term" value="F:transmembrane transporter activity"/>
    <property type="evidence" value="ECO:0007669"/>
    <property type="project" value="InterPro"/>
</dbReference>
<dbReference type="InterPro" id="IPR001851">
    <property type="entry name" value="ABC_transp_permease"/>
</dbReference>
<name>A0A498KYF3_9EURY</name>
<comment type="subcellular location">
    <subcellularLocation>
        <location evidence="1">Cell membrane</location>
        <topology evidence="1">Multi-pass membrane protein</topology>
    </subcellularLocation>
</comment>
<dbReference type="GO" id="GO:0005886">
    <property type="term" value="C:plasma membrane"/>
    <property type="evidence" value="ECO:0007669"/>
    <property type="project" value="UniProtKB-SubCell"/>
</dbReference>
<dbReference type="Pfam" id="PF02653">
    <property type="entry name" value="BPD_transp_2"/>
    <property type="match status" value="1"/>
</dbReference>
<comment type="caution">
    <text evidence="7">The sequence shown here is derived from an EMBL/GenBank/DDBJ whole genome shotgun (WGS) entry which is preliminary data.</text>
</comment>
<keyword evidence="5 6" id="KW-0472">Membrane</keyword>
<feature type="transmembrane region" description="Helical" evidence="6">
    <location>
        <begin position="38"/>
        <end position="56"/>
    </location>
</feature>
<feature type="transmembrane region" description="Helical" evidence="6">
    <location>
        <begin position="89"/>
        <end position="107"/>
    </location>
</feature>
<dbReference type="OrthoDB" id="372203at2157"/>
<keyword evidence="2" id="KW-1003">Cell membrane</keyword>
<evidence type="ECO:0000256" key="5">
    <source>
        <dbReference type="ARBA" id="ARBA00023136"/>
    </source>
</evidence>
<feature type="transmembrane region" description="Helical" evidence="6">
    <location>
        <begin position="186"/>
        <end position="210"/>
    </location>
</feature>
<evidence type="ECO:0000256" key="4">
    <source>
        <dbReference type="ARBA" id="ARBA00022989"/>
    </source>
</evidence>
<keyword evidence="3 6" id="KW-0812">Transmembrane</keyword>
<evidence type="ECO:0000256" key="6">
    <source>
        <dbReference type="SAM" id="Phobius"/>
    </source>
</evidence>
<protein>
    <submittedName>
        <fullName evidence="7">ABC transporter permease</fullName>
    </submittedName>
</protein>
<feature type="transmembrane region" description="Helical" evidence="6">
    <location>
        <begin position="63"/>
        <end position="83"/>
    </location>
</feature>
<feature type="transmembrane region" description="Helical" evidence="6">
    <location>
        <begin position="222"/>
        <end position="247"/>
    </location>
</feature>
<evidence type="ECO:0000313" key="8">
    <source>
        <dbReference type="Proteomes" id="UP000289691"/>
    </source>
</evidence>